<evidence type="ECO:0000313" key="2">
    <source>
        <dbReference type="Proteomes" id="UP000473658"/>
    </source>
</evidence>
<protein>
    <submittedName>
        <fullName evidence="1">Uncharacterized protein</fullName>
    </submittedName>
</protein>
<accession>A0AA88JUN6</accession>
<reference evidence="1 2" key="1">
    <citation type="submission" date="2018-08" db="EMBL/GenBank/DDBJ databases">
        <title>Crown Gall in kiwifruit.</title>
        <authorList>
            <person name="Visnovsky S.B."/>
            <person name="Pitman A.R."/>
        </authorList>
    </citation>
    <scope>NUCLEOTIDE SEQUENCE [LARGE SCALE GENOMIC DNA]</scope>
    <source>
        <strain evidence="1 2">SBV_302_78_2</strain>
    </source>
</reference>
<dbReference type="EMBL" id="QRFF01000001">
    <property type="protein sequence ID" value="KAA3504145.1"/>
    <property type="molecule type" value="Genomic_DNA"/>
</dbReference>
<dbReference type="AlphaFoldDB" id="A0AA88JUN6"/>
<gene>
    <name evidence="1" type="ORF">DXM27_02445</name>
</gene>
<organism evidence="1 2">
    <name type="scientific">Rhizobium rhizogenes</name>
    <name type="common">Agrobacterium rhizogenes</name>
    <dbReference type="NCBI Taxonomy" id="359"/>
    <lineage>
        <taxon>Bacteria</taxon>
        <taxon>Pseudomonadati</taxon>
        <taxon>Pseudomonadota</taxon>
        <taxon>Alphaproteobacteria</taxon>
        <taxon>Hyphomicrobiales</taxon>
        <taxon>Rhizobiaceae</taxon>
        <taxon>Rhizobium/Agrobacterium group</taxon>
        <taxon>Rhizobium</taxon>
    </lineage>
</organism>
<sequence>MPGRVFGAKVQTVLKFMAEGELEPSGTLLTPKAPFGSGRVIAVIEPIDDLSAFELPGGATAEVAIYTDHWPEFALIREILLRIRAWENFIVFDR</sequence>
<dbReference type="Proteomes" id="UP000473658">
    <property type="component" value="Unassembled WGS sequence"/>
</dbReference>
<evidence type="ECO:0000313" key="1">
    <source>
        <dbReference type="EMBL" id="KAA3504145.1"/>
    </source>
</evidence>
<proteinExistence type="predicted"/>
<name>A0AA88JUN6_RHIRH</name>
<comment type="caution">
    <text evidence="1">The sequence shown here is derived from an EMBL/GenBank/DDBJ whole genome shotgun (WGS) entry which is preliminary data.</text>
</comment>